<dbReference type="Gene3D" id="3.40.50.1820">
    <property type="entry name" value="alpha/beta hydrolase"/>
    <property type="match status" value="1"/>
</dbReference>
<evidence type="ECO:0000313" key="2">
    <source>
        <dbReference type="Proteomes" id="UP000543642"/>
    </source>
</evidence>
<proteinExistence type="predicted"/>
<sequence>MRKTKIEGLFACKIPLPSGTFNYRFVLDMPDGNPLKMVTVTDPVNPPFTVGDKVQPYSQVYVPFDSQKQVVDRSVELPVDDGGRLEVFEYETDPAFGVGEKQKGVIYLPKDYDPESPCPVLYLSHGGGDNAASWINQGSLKNIMDHLIAAGRTEPMAVVLMDNEVFHWDNPGKCIPNLTGYLIPWVESTYAVGGNPGKRAFAGFSAGGFLAYEVLVSCPEWFNYIGVWSGGKRVNDLPDTGANRKLQVHIGAGRYDDAFFTFGYKLEDLLHEEGIPFTSYFPDGGHQWSVWRQLLEDFCGRVLWR</sequence>
<dbReference type="PANTHER" id="PTHR48098:SF1">
    <property type="entry name" value="DIACYLGLYCEROL ACYLTRANSFERASE_MYCOLYLTRANSFERASE AG85A"/>
    <property type="match status" value="1"/>
</dbReference>
<dbReference type="AlphaFoldDB" id="A0A7W8HAT0"/>
<dbReference type="Proteomes" id="UP000543642">
    <property type="component" value="Unassembled WGS sequence"/>
</dbReference>
<evidence type="ECO:0000313" key="1">
    <source>
        <dbReference type="EMBL" id="MBB5264943.1"/>
    </source>
</evidence>
<name>A0A7W8HAT0_9FIRM</name>
<dbReference type="InterPro" id="IPR000801">
    <property type="entry name" value="Esterase-like"/>
</dbReference>
<dbReference type="SUPFAM" id="SSF53474">
    <property type="entry name" value="alpha/beta-Hydrolases"/>
    <property type="match status" value="1"/>
</dbReference>
<comment type="caution">
    <text evidence="1">The sequence shown here is derived from an EMBL/GenBank/DDBJ whole genome shotgun (WGS) entry which is preliminary data.</text>
</comment>
<dbReference type="Pfam" id="PF00756">
    <property type="entry name" value="Esterase"/>
    <property type="match status" value="1"/>
</dbReference>
<protein>
    <submittedName>
        <fullName evidence="1">Enterochelin esterase-like enzyme</fullName>
    </submittedName>
</protein>
<keyword evidence="2" id="KW-1185">Reference proteome</keyword>
<gene>
    <name evidence="1" type="ORF">HNP82_002082</name>
</gene>
<reference evidence="1 2" key="1">
    <citation type="submission" date="2020-08" db="EMBL/GenBank/DDBJ databases">
        <title>Genomic Encyclopedia of Type Strains, Phase IV (KMG-IV): sequencing the most valuable type-strain genomes for metagenomic binning, comparative biology and taxonomic classification.</title>
        <authorList>
            <person name="Goeker M."/>
        </authorList>
    </citation>
    <scope>NUCLEOTIDE SEQUENCE [LARGE SCALE GENOMIC DNA]</scope>
    <source>
        <strain evidence="1 2">DSM 106146</strain>
    </source>
</reference>
<organism evidence="1 2">
    <name type="scientific">Catenibacillus scindens</name>
    <dbReference type="NCBI Taxonomy" id="673271"/>
    <lineage>
        <taxon>Bacteria</taxon>
        <taxon>Bacillati</taxon>
        <taxon>Bacillota</taxon>
        <taxon>Clostridia</taxon>
        <taxon>Lachnospirales</taxon>
        <taxon>Lachnospiraceae</taxon>
        <taxon>Catenibacillus</taxon>
    </lineage>
</organism>
<dbReference type="InterPro" id="IPR050583">
    <property type="entry name" value="Mycobacterial_A85_antigen"/>
</dbReference>
<dbReference type="PANTHER" id="PTHR48098">
    <property type="entry name" value="ENTEROCHELIN ESTERASE-RELATED"/>
    <property type="match status" value="1"/>
</dbReference>
<dbReference type="EMBL" id="JACHFW010000007">
    <property type="protein sequence ID" value="MBB5264943.1"/>
    <property type="molecule type" value="Genomic_DNA"/>
</dbReference>
<dbReference type="GO" id="GO:0016747">
    <property type="term" value="F:acyltransferase activity, transferring groups other than amino-acyl groups"/>
    <property type="evidence" value="ECO:0007669"/>
    <property type="project" value="TreeGrafter"/>
</dbReference>
<dbReference type="InterPro" id="IPR029058">
    <property type="entry name" value="AB_hydrolase_fold"/>
</dbReference>
<accession>A0A7W8HAT0</accession>